<proteinExistence type="inferred from homology"/>
<feature type="transmembrane region" description="Helical" evidence="7">
    <location>
        <begin position="210"/>
        <end position="230"/>
    </location>
</feature>
<dbReference type="InterPro" id="IPR010619">
    <property type="entry name" value="ThrE-like_N"/>
</dbReference>
<evidence type="ECO:0000256" key="4">
    <source>
        <dbReference type="ARBA" id="ARBA00022989"/>
    </source>
</evidence>
<feature type="transmembrane region" description="Helical" evidence="7">
    <location>
        <begin position="152"/>
        <end position="168"/>
    </location>
</feature>
<dbReference type="PANTHER" id="PTHR34390:SF2">
    <property type="entry name" value="SUCCINATE TRANSPORTER SUBUNIT YJJP-RELATED"/>
    <property type="match status" value="1"/>
</dbReference>
<feature type="domain" description="Threonine/Serine exporter ThrE" evidence="9">
    <location>
        <begin position="281"/>
        <end position="417"/>
    </location>
</feature>
<keyword evidence="4 7" id="KW-1133">Transmembrane helix</keyword>
<dbReference type="GO" id="GO:0005886">
    <property type="term" value="C:plasma membrane"/>
    <property type="evidence" value="ECO:0007669"/>
    <property type="project" value="UniProtKB-SubCell"/>
</dbReference>
<sequence length="426" mass="45913">MPMNLDTDSLKSPEKAGIEEKFHLILLAGRLLLQNSAATGRVHQAVYQLADVFGWPVRLFVDYKVLTLTAQVENRFISRFSRSVPAMNINMAVITRVYQVINAIKKEKITPKEAVEELEKIDAGLPHYHPWLLILMLGITSGSLAKLFGADWLTFFIVGIATALGVVLRQQLGKRKLNPFLISFLAAFVGGCIGGVAVRLGWGSTPELCLIVPSLMLIPGVHLINAVLDLLENHITIGIARLGLSCVTLSSIAFGLLLAASATETLISASSKSVRLPLAEDMFFAGLVAMGFALVFNVPQKILAACVLCGMLGHGMREICLNLDLGIVWGNLIASTLVGLMTVYFSRRYQAPSAAIAFGAVVGMIPGVFIFRSISGLTQILALGTETELSLLINTVVAASKAVLMTLAIPVGLAIPRLLFFKFELK</sequence>
<feature type="transmembrane region" description="Helical" evidence="7">
    <location>
        <begin position="180"/>
        <end position="198"/>
    </location>
</feature>
<dbReference type="EMBL" id="AUZM01000006">
    <property type="protein sequence ID" value="ERT08935.1"/>
    <property type="molecule type" value="Genomic_DNA"/>
</dbReference>
<feature type="domain" description="Threonine/serine exporter-like N-terminal" evidence="8">
    <location>
        <begin position="24"/>
        <end position="261"/>
    </location>
</feature>
<evidence type="ECO:0000259" key="8">
    <source>
        <dbReference type="Pfam" id="PF06738"/>
    </source>
</evidence>
<name>U7QPC2_9CYAN</name>
<evidence type="ECO:0000256" key="1">
    <source>
        <dbReference type="ARBA" id="ARBA00004651"/>
    </source>
</evidence>
<dbReference type="PANTHER" id="PTHR34390">
    <property type="entry name" value="UPF0442 PROTEIN YJJB-RELATED"/>
    <property type="match status" value="1"/>
</dbReference>
<dbReference type="PATRIC" id="fig|1348334.3.peg.1021"/>
<comment type="caution">
    <text evidence="10">The sequence shown here is derived from an EMBL/GenBank/DDBJ whole genome shotgun (WGS) entry which is preliminary data.</text>
</comment>
<dbReference type="AlphaFoldDB" id="U7QPC2"/>
<organism evidence="10 11">
    <name type="scientific">Lyngbya aestuarii BL J</name>
    <dbReference type="NCBI Taxonomy" id="1348334"/>
    <lineage>
        <taxon>Bacteria</taxon>
        <taxon>Bacillati</taxon>
        <taxon>Cyanobacteriota</taxon>
        <taxon>Cyanophyceae</taxon>
        <taxon>Oscillatoriophycideae</taxon>
        <taxon>Oscillatoriales</taxon>
        <taxon>Microcoleaceae</taxon>
        <taxon>Lyngbya</taxon>
    </lineage>
</organism>
<evidence type="ECO:0000313" key="11">
    <source>
        <dbReference type="Proteomes" id="UP000017127"/>
    </source>
</evidence>
<dbReference type="InterPro" id="IPR024528">
    <property type="entry name" value="ThrE_2"/>
</dbReference>
<keyword evidence="2" id="KW-1003">Cell membrane</keyword>
<evidence type="ECO:0000256" key="5">
    <source>
        <dbReference type="ARBA" id="ARBA00023136"/>
    </source>
</evidence>
<dbReference type="InterPro" id="IPR050539">
    <property type="entry name" value="ThrE_Dicarb/AminoAcid_Exp"/>
</dbReference>
<feature type="transmembrane region" description="Helical" evidence="7">
    <location>
        <begin position="351"/>
        <end position="371"/>
    </location>
</feature>
<evidence type="ECO:0000259" key="9">
    <source>
        <dbReference type="Pfam" id="PF12821"/>
    </source>
</evidence>
<dbReference type="GO" id="GO:0015744">
    <property type="term" value="P:succinate transport"/>
    <property type="evidence" value="ECO:0007669"/>
    <property type="project" value="TreeGrafter"/>
</dbReference>
<reference evidence="10 11" key="1">
    <citation type="journal article" date="2013" name="Front. Microbiol.">
        <title>Comparative genomic analyses of the cyanobacterium, Lyngbya aestuarii BL J, a powerful hydrogen producer.</title>
        <authorList>
            <person name="Kothari A."/>
            <person name="Vaughn M."/>
            <person name="Garcia-Pichel F."/>
        </authorList>
    </citation>
    <scope>NUCLEOTIDE SEQUENCE [LARGE SCALE GENOMIC DNA]</scope>
    <source>
        <strain evidence="10 11">BL J</strain>
    </source>
</reference>
<dbReference type="Pfam" id="PF12821">
    <property type="entry name" value="ThrE_2"/>
    <property type="match status" value="1"/>
</dbReference>
<evidence type="ECO:0000256" key="2">
    <source>
        <dbReference type="ARBA" id="ARBA00022475"/>
    </source>
</evidence>
<evidence type="ECO:0000256" key="6">
    <source>
        <dbReference type="ARBA" id="ARBA00034125"/>
    </source>
</evidence>
<dbReference type="Pfam" id="PF06738">
    <property type="entry name" value="ThrE"/>
    <property type="match status" value="1"/>
</dbReference>
<evidence type="ECO:0000256" key="7">
    <source>
        <dbReference type="SAM" id="Phobius"/>
    </source>
</evidence>
<feature type="transmembrane region" description="Helical" evidence="7">
    <location>
        <begin position="282"/>
        <end position="313"/>
    </location>
</feature>
<evidence type="ECO:0000313" key="10">
    <source>
        <dbReference type="EMBL" id="ERT08935.1"/>
    </source>
</evidence>
<evidence type="ECO:0008006" key="12">
    <source>
        <dbReference type="Google" id="ProtNLM"/>
    </source>
</evidence>
<keyword evidence="5 7" id="KW-0472">Membrane</keyword>
<gene>
    <name evidence="10" type="ORF">M595_1046</name>
</gene>
<feature type="transmembrane region" description="Helical" evidence="7">
    <location>
        <begin position="325"/>
        <end position="345"/>
    </location>
</feature>
<evidence type="ECO:0000256" key="3">
    <source>
        <dbReference type="ARBA" id="ARBA00022692"/>
    </source>
</evidence>
<feature type="transmembrane region" description="Helical" evidence="7">
    <location>
        <begin position="391"/>
        <end position="415"/>
    </location>
</feature>
<keyword evidence="3 7" id="KW-0812">Transmembrane</keyword>
<comment type="similarity">
    <text evidence="6">Belongs to the ThrE exporter (TC 2.A.79) family.</text>
</comment>
<feature type="transmembrane region" description="Helical" evidence="7">
    <location>
        <begin position="242"/>
        <end position="262"/>
    </location>
</feature>
<accession>U7QPC2</accession>
<dbReference type="GO" id="GO:0022857">
    <property type="term" value="F:transmembrane transporter activity"/>
    <property type="evidence" value="ECO:0007669"/>
    <property type="project" value="InterPro"/>
</dbReference>
<dbReference type="Proteomes" id="UP000017127">
    <property type="component" value="Unassembled WGS sequence"/>
</dbReference>
<protein>
    <recommendedName>
        <fullName evidence="12">Threonine/serine exporter-like N-terminal domain-containing protein</fullName>
    </recommendedName>
</protein>
<comment type="subcellular location">
    <subcellularLocation>
        <location evidence="1">Cell membrane</location>
        <topology evidence="1">Multi-pass membrane protein</topology>
    </subcellularLocation>
</comment>
<keyword evidence="11" id="KW-1185">Reference proteome</keyword>